<evidence type="ECO:0000256" key="1">
    <source>
        <dbReference type="SAM" id="MobiDB-lite"/>
    </source>
</evidence>
<keyword evidence="3" id="KW-1185">Reference proteome</keyword>
<organism evidence="2 3">
    <name type="scientific">Naasia aerilata</name>
    <dbReference type="NCBI Taxonomy" id="1162966"/>
    <lineage>
        <taxon>Bacteria</taxon>
        <taxon>Bacillati</taxon>
        <taxon>Actinomycetota</taxon>
        <taxon>Actinomycetes</taxon>
        <taxon>Micrococcales</taxon>
        <taxon>Microbacteriaceae</taxon>
        <taxon>Naasia</taxon>
    </lineage>
</organism>
<sequence>MLRILEDRPDPREQLAGRPPDRGGRRPRGKHWSGDYLAAERPEQPRQGQGEGALAGAVGTRDGERRSCRDSHRLLEGENGPALPPDREPLAAQEHLPLRSRSTSGEVGRSPGIHTP</sequence>
<gene>
    <name evidence="2" type="ORF">GCM10025866_23680</name>
</gene>
<reference evidence="3" key="1">
    <citation type="journal article" date="2019" name="Int. J. Syst. Evol. Microbiol.">
        <title>The Global Catalogue of Microorganisms (GCM) 10K type strain sequencing project: providing services to taxonomists for standard genome sequencing and annotation.</title>
        <authorList>
            <consortium name="The Broad Institute Genomics Platform"/>
            <consortium name="The Broad Institute Genome Sequencing Center for Infectious Disease"/>
            <person name="Wu L."/>
            <person name="Ma J."/>
        </authorList>
    </citation>
    <scope>NUCLEOTIDE SEQUENCE [LARGE SCALE GENOMIC DNA]</scope>
    <source>
        <strain evidence="3">NBRC 108725</strain>
    </source>
</reference>
<evidence type="ECO:0000313" key="2">
    <source>
        <dbReference type="EMBL" id="BDZ46459.1"/>
    </source>
</evidence>
<dbReference type="Proteomes" id="UP001321498">
    <property type="component" value="Chromosome"/>
</dbReference>
<dbReference type="EMBL" id="AP027731">
    <property type="protein sequence ID" value="BDZ46459.1"/>
    <property type="molecule type" value="Genomic_DNA"/>
</dbReference>
<protein>
    <submittedName>
        <fullName evidence="2">Uncharacterized protein</fullName>
    </submittedName>
</protein>
<feature type="compositionally biased region" description="Basic and acidic residues" evidence="1">
    <location>
        <begin position="61"/>
        <end position="76"/>
    </location>
</feature>
<feature type="region of interest" description="Disordered" evidence="1">
    <location>
        <begin position="1"/>
        <end position="116"/>
    </location>
</feature>
<name>A0ABM8GDT7_9MICO</name>
<evidence type="ECO:0000313" key="3">
    <source>
        <dbReference type="Proteomes" id="UP001321498"/>
    </source>
</evidence>
<proteinExistence type="predicted"/>
<accession>A0ABM8GDT7</accession>
<feature type="compositionally biased region" description="Basic and acidic residues" evidence="1">
    <location>
        <begin position="1"/>
        <end position="24"/>
    </location>
</feature>